<dbReference type="AlphaFoldDB" id="A0A4S2DM51"/>
<comment type="cofactor">
    <cofactor evidence="2">
        <name>Fe cation</name>
        <dbReference type="ChEBI" id="CHEBI:24875"/>
    </cofactor>
    <text evidence="2">Binds 1 Fe cation per subunit.</text>
</comment>
<keyword evidence="2" id="KW-0408">Iron</keyword>
<dbReference type="PANTHER" id="PTHR43212:SF3">
    <property type="entry name" value="QUERCETIN 2,3-DIOXYGENASE"/>
    <property type="match status" value="1"/>
</dbReference>
<comment type="caution">
    <text evidence="6">The sequence shown here is derived from an EMBL/GenBank/DDBJ whole genome shotgun (WGS) entry which is preliminary data.</text>
</comment>
<dbReference type="InterPro" id="IPR003829">
    <property type="entry name" value="Pirin_N_dom"/>
</dbReference>
<comment type="similarity">
    <text evidence="1 3">Belongs to the pirin family.</text>
</comment>
<evidence type="ECO:0000256" key="1">
    <source>
        <dbReference type="ARBA" id="ARBA00008416"/>
    </source>
</evidence>
<proteinExistence type="inferred from homology"/>
<feature type="domain" description="Pirin N-terminal" evidence="4">
    <location>
        <begin position="12"/>
        <end position="118"/>
    </location>
</feature>
<sequence length="234" mass="26847">MLRRIDHKNMGKSELGWLRSIFHFSFAEYFNIDNMNFGALRVINDDLIAAGTGFPLHPHKDMEIVSYIVDGGLTHGDTMGNKNTVYRGHVQYMSAGTGVYHSEENLGDETTRILQIWVVPDKKGYKPNYGDYRFKEDDRKNKWLNIVSSKEGNAPIKINQDANFYVVELDEGKEIDFPIKEGRQGYLVQIEGDSEINNLDIYERDGLEIVEDSINIKAKNKSHILLIEMKKSNQ</sequence>
<evidence type="ECO:0000256" key="2">
    <source>
        <dbReference type="PIRSR" id="PIRSR006232-1"/>
    </source>
</evidence>
<keyword evidence="7" id="KW-1185">Reference proteome</keyword>
<dbReference type="CDD" id="cd02910">
    <property type="entry name" value="cupin_Yhhw_N"/>
    <property type="match status" value="1"/>
</dbReference>
<dbReference type="GO" id="GO:0046872">
    <property type="term" value="F:metal ion binding"/>
    <property type="evidence" value="ECO:0007669"/>
    <property type="project" value="UniProtKB-KW"/>
</dbReference>
<evidence type="ECO:0000313" key="7">
    <source>
        <dbReference type="Proteomes" id="UP000306888"/>
    </source>
</evidence>
<dbReference type="PIRSF" id="PIRSF006232">
    <property type="entry name" value="Pirin"/>
    <property type="match status" value="1"/>
</dbReference>
<dbReference type="SUPFAM" id="SSF51182">
    <property type="entry name" value="RmlC-like cupins"/>
    <property type="match status" value="1"/>
</dbReference>
<dbReference type="OrthoDB" id="321327at2"/>
<evidence type="ECO:0000313" key="6">
    <source>
        <dbReference type="EMBL" id="TGY42094.1"/>
    </source>
</evidence>
<feature type="binding site" evidence="2">
    <location>
        <position position="101"/>
    </location>
    <ligand>
        <name>Fe cation</name>
        <dbReference type="ChEBI" id="CHEBI:24875"/>
    </ligand>
</feature>
<dbReference type="InterPro" id="IPR011051">
    <property type="entry name" value="RmlC_Cupin_sf"/>
</dbReference>
<evidence type="ECO:0000259" key="4">
    <source>
        <dbReference type="Pfam" id="PF02678"/>
    </source>
</evidence>
<evidence type="ECO:0000256" key="3">
    <source>
        <dbReference type="RuleBase" id="RU003457"/>
    </source>
</evidence>
<organism evidence="6 7">
    <name type="scientific">Clostridium sartagoforme</name>
    <dbReference type="NCBI Taxonomy" id="84031"/>
    <lineage>
        <taxon>Bacteria</taxon>
        <taxon>Bacillati</taxon>
        <taxon>Bacillota</taxon>
        <taxon>Clostridia</taxon>
        <taxon>Eubacteriales</taxon>
        <taxon>Clostridiaceae</taxon>
        <taxon>Clostridium</taxon>
    </lineage>
</organism>
<dbReference type="InterPro" id="IPR014710">
    <property type="entry name" value="RmlC-like_jellyroll"/>
</dbReference>
<protein>
    <submittedName>
        <fullName evidence="6">Pirin family protein</fullName>
    </submittedName>
</protein>
<feature type="binding site" evidence="2">
    <location>
        <position position="59"/>
    </location>
    <ligand>
        <name>Fe cation</name>
        <dbReference type="ChEBI" id="CHEBI:24875"/>
    </ligand>
</feature>
<gene>
    <name evidence="6" type="ORF">E5347_10175</name>
</gene>
<dbReference type="Proteomes" id="UP000306888">
    <property type="component" value="Unassembled WGS sequence"/>
</dbReference>
<feature type="binding site" evidence="2">
    <location>
        <position position="103"/>
    </location>
    <ligand>
        <name>Fe cation</name>
        <dbReference type="ChEBI" id="CHEBI:24875"/>
    </ligand>
</feature>
<name>A0A4S2DM51_9CLOT</name>
<dbReference type="InterPro" id="IPR012093">
    <property type="entry name" value="Pirin"/>
</dbReference>
<dbReference type="Pfam" id="PF02678">
    <property type="entry name" value="Pirin"/>
    <property type="match status" value="1"/>
</dbReference>
<dbReference type="PANTHER" id="PTHR43212">
    <property type="entry name" value="QUERCETIN 2,3-DIOXYGENASE"/>
    <property type="match status" value="1"/>
</dbReference>
<dbReference type="InterPro" id="IPR041602">
    <property type="entry name" value="Quercetinase_C"/>
</dbReference>
<keyword evidence="2" id="KW-0479">Metal-binding</keyword>
<reference evidence="6 7" key="1">
    <citation type="submission" date="2019-04" db="EMBL/GenBank/DDBJ databases">
        <title>Microbes associate with the intestines of laboratory mice.</title>
        <authorList>
            <person name="Navarre W."/>
            <person name="Wong E."/>
            <person name="Huang K."/>
            <person name="Tropini C."/>
            <person name="Ng K."/>
            <person name="Yu B."/>
        </authorList>
    </citation>
    <scope>NUCLEOTIDE SEQUENCE [LARGE SCALE GENOMIC DNA]</scope>
    <source>
        <strain evidence="6 7">NM50_B9-20</strain>
    </source>
</reference>
<dbReference type="Pfam" id="PF17954">
    <property type="entry name" value="Pirin_C_2"/>
    <property type="match status" value="1"/>
</dbReference>
<feature type="domain" description="Quercetin 2,3-dioxygenase C-terminal cupin" evidence="5">
    <location>
        <begin position="146"/>
        <end position="229"/>
    </location>
</feature>
<feature type="binding site" evidence="2">
    <location>
        <position position="57"/>
    </location>
    <ligand>
        <name>Fe cation</name>
        <dbReference type="ChEBI" id="CHEBI:24875"/>
    </ligand>
</feature>
<dbReference type="RefSeq" id="WP_136007019.1">
    <property type="nucleotide sequence ID" value="NZ_SRYR01000004.1"/>
</dbReference>
<evidence type="ECO:0000259" key="5">
    <source>
        <dbReference type="Pfam" id="PF17954"/>
    </source>
</evidence>
<accession>A0A4S2DM51</accession>
<dbReference type="Gene3D" id="2.60.120.10">
    <property type="entry name" value="Jelly Rolls"/>
    <property type="match status" value="2"/>
</dbReference>
<dbReference type="EMBL" id="SRYR01000004">
    <property type="protein sequence ID" value="TGY42094.1"/>
    <property type="molecule type" value="Genomic_DNA"/>
</dbReference>